<organism evidence="14">
    <name type="scientific">hydrothermal vent metagenome</name>
    <dbReference type="NCBI Taxonomy" id="652676"/>
    <lineage>
        <taxon>unclassified sequences</taxon>
        <taxon>metagenomes</taxon>
        <taxon>ecological metagenomes</taxon>
    </lineage>
</organism>
<feature type="transmembrane region" description="Helical" evidence="11">
    <location>
        <begin position="67"/>
        <end position="85"/>
    </location>
</feature>
<keyword evidence="2" id="KW-0813">Transport</keyword>
<dbReference type="InterPro" id="IPR036640">
    <property type="entry name" value="ABC1_TM_sf"/>
</dbReference>
<dbReference type="InterPro" id="IPR017871">
    <property type="entry name" value="ABC_transporter-like_CS"/>
</dbReference>
<dbReference type="Pfam" id="PF00664">
    <property type="entry name" value="ABC_membrane"/>
    <property type="match status" value="1"/>
</dbReference>
<dbReference type="AlphaFoldDB" id="A0A3B0XJE2"/>
<evidence type="ECO:0000259" key="13">
    <source>
        <dbReference type="PROSITE" id="PS50929"/>
    </source>
</evidence>
<dbReference type="GO" id="GO:0005524">
    <property type="term" value="F:ATP binding"/>
    <property type="evidence" value="ECO:0007669"/>
    <property type="project" value="UniProtKB-KW"/>
</dbReference>
<dbReference type="SMART" id="SM00382">
    <property type="entry name" value="AAA"/>
    <property type="match status" value="1"/>
</dbReference>
<dbReference type="InterPro" id="IPR003593">
    <property type="entry name" value="AAA+_ATPase"/>
</dbReference>
<dbReference type="PROSITE" id="PS50893">
    <property type="entry name" value="ABC_TRANSPORTER_2"/>
    <property type="match status" value="1"/>
</dbReference>
<dbReference type="GO" id="GO:0015421">
    <property type="term" value="F:ABC-type oligopeptide transporter activity"/>
    <property type="evidence" value="ECO:0007669"/>
    <property type="project" value="TreeGrafter"/>
</dbReference>
<dbReference type="InterPro" id="IPR011527">
    <property type="entry name" value="ABC1_TM_dom"/>
</dbReference>
<gene>
    <name evidence="14" type="ORF">MNBD_GAMMA08-2834</name>
</gene>
<dbReference type="EMBL" id="UOFH01000284">
    <property type="protein sequence ID" value="VAW64353.1"/>
    <property type="molecule type" value="Genomic_DNA"/>
</dbReference>
<evidence type="ECO:0000259" key="12">
    <source>
        <dbReference type="PROSITE" id="PS50893"/>
    </source>
</evidence>
<dbReference type="GO" id="GO:0016887">
    <property type="term" value="F:ATP hydrolysis activity"/>
    <property type="evidence" value="ECO:0007669"/>
    <property type="project" value="InterPro"/>
</dbReference>
<evidence type="ECO:0000256" key="3">
    <source>
        <dbReference type="ARBA" id="ARBA00022475"/>
    </source>
</evidence>
<dbReference type="NCBIfam" id="TIGR02203">
    <property type="entry name" value="MsbA_lipidA"/>
    <property type="match status" value="1"/>
</dbReference>
<evidence type="ECO:0000256" key="10">
    <source>
        <dbReference type="ARBA" id="ARBA00023136"/>
    </source>
</evidence>
<dbReference type="PANTHER" id="PTHR43394">
    <property type="entry name" value="ATP-DEPENDENT PERMEASE MDL1, MITOCHONDRIAL"/>
    <property type="match status" value="1"/>
</dbReference>
<feature type="transmembrane region" description="Helical" evidence="11">
    <location>
        <begin position="168"/>
        <end position="186"/>
    </location>
</feature>
<protein>
    <submittedName>
        <fullName evidence="14">Lipid A export permease/ATP-binding protein MsbA</fullName>
    </submittedName>
</protein>
<dbReference type="SUPFAM" id="SSF90123">
    <property type="entry name" value="ABC transporter transmembrane region"/>
    <property type="match status" value="1"/>
</dbReference>
<keyword evidence="5" id="KW-0547">Nucleotide-binding</keyword>
<evidence type="ECO:0000256" key="6">
    <source>
        <dbReference type="ARBA" id="ARBA00022840"/>
    </source>
</evidence>
<dbReference type="InterPro" id="IPR027417">
    <property type="entry name" value="P-loop_NTPase"/>
</dbReference>
<dbReference type="InterPro" id="IPR039421">
    <property type="entry name" value="Type_1_exporter"/>
</dbReference>
<keyword evidence="6 14" id="KW-0067">ATP-binding</keyword>
<dbReference type="Gene3D" id="3.40.50.300">
    <property type="entry name" value="P-loop containing nucleotide triphosphate hydrolases"/>
    <property type="match status" value="1"/>
</dbReference>
<feature type="domain" description="ABC transporter" evidence="12">
    <location>
        <begin position="343"/>
        <end position="579"/>
    </location>
</feature>
<feature type="transmembrane region" description="Helical" evidence="11">
    <location>
        <begin position="26"/>
        <end position="47"/>
    </location>
</feature>
<evidence type="ECO:0000256" key="2">
    <source>
        <dbReference type="ARBA" id="ARBA00022448"/>
    </source>
</evidence>
<proteinExistence type="predicted"/>
<dbReference type="GO" id="GO:0034040">
    <property type="term" value="F:ATPase-coupled lipid transmembrane transporter activity"/>
    <property type="evidence" value="ECO:0007669"/>
    <property type="project" value="InterPro"/>
</dbReference>
<dbReference type="InterPro" id="IPR003439">
    <property type="entry name" value="ABC_transporter-like_ATP-bd"/>
</dbReference>
<dbReference type="CDD" id="cd18552">
    <property type="entry name" value="ABC_6TM_MsbA_like"/>
    <property type="match status" value="1"/>
</dbReference>
<feature type="domain" description="ABC transmembrane type-1" evidence="13">
    <location>
        <begin position="29"/>
        <end position="311"/>
    </location>
</feature>
<evidence type="ECO:0000256" key="7">
    <source>
        <dbReference type="ARBA" id="ARBA00022967"/>
    </source>
</evidence>
<evidence type="ECO:0000256" key="8">
    <source>
        <dbReference type="ARBA" id="ARBA00022989"/>
    </source>
</evidence>
<evidence type="ECO:0000256" key="1">
    <source>
        <dbReference type="ARBA" id="ARBA00004141"/>
    </source>
</evidence>
<keyword evidence="8 11" id="KW-1133">Transmembrane helix</keyword>
<dbReference type="SUPFAM" id="SSF52540">
    <property type="entry name" value="P-loop containing nucleoside triphosphate hydrolases"/>
    <property type="match status" value="1"/>
</dbReference>
<dbReference type="Gene3D" id="1.20.1560.10">
    <property type="entry name" value="ABC transporter type 1, transmembrane domain"/>
    <property type="match status" value="1"/>
</dbReference>
<evidence type="ECO:0000256" key="5">
    <source>
        <dbReference type="ARBA" id="ARBA00022741"/>
    </source>
</evidence>
<keyword evidence="10 11" id="KW-0472">Membrane</keyword>
<dbReference type="PROSITE" id="PS50929">
    <property type="entry name" value="ABC_TM1F"/>
    <property type="match status" value="1"/>
</dbReference>
<name>A0A3B0XJE2_9ZZZZ</name>
<dbReference type="Pfam" id="PF00005">
    <property type="entry name" value="ABC_tran"/>
    <property type="match status" value="1"/>
</dbReference>
<evidence type="ECO:0000313" key="14">
    <source>
        <dbReference type="EMBL" id="VAW64353.1"/>
    </source>
</evidence>
<keyword evidence="4 11" id="KW-0812">Transmembrane</keyword>
<dbReference type="PANTHER" id="PTHR43394:SF1">
    <property type="entry name" value="ATP-BINDING CASSETTE SUB-FAMILY B MEMBER 10, MITOCHONDRIAL"/>
    <property type="match status" value="1"/>
</dbReference>
<dbReference type="GO" id="GO:0016020">
    <property type="term" value="C:membrane"/>
    <property type="evidence" value="ECO:0007669"/>
    <property type="project" value="UniProtKB-SubCell"/>
</dbReference>
<accession>A0A3B0XJE2</accession>
<dbReference type="InterPro" id="IPR011917">
    <property type="entry name" value="ABC_transpr_lipidA"/>
</dbReference>
<evidence type="ECO:0000256" key="9">
    <source>
        <dbReference type="ARBA" id="ARBA00023055"/>
    </source>
</evidence>
<keyword evidence="9" id="KW-0445">Lipid transport</keyword>
<keyword evidence="3" id="KW-1003">Cell membrane</keyword>
<evidence type="ECO:0000256" key="11">
    <source>
        <dbReference type="SAM" id="Phobius"/>
    </source>
</evidence>
<keyword evidence="7" id="KW-1278">Translocase</keyword>
<feature type="transmembrane region" description="Helical" evidence="11">
    <location>
        <begin position="136"/>
        <end position="162"/>
    </location>
</feature>
<comment type="subcellular location">
    <subcellularLocation>
        <location evidence="1">Membrane</location>
        <topology evidence="1">Multi-pass membrane protein</topology>
    </subcellularLocation>
</comment>
<dbReference type="PROSITE" id="PS00211">
    <property type="entry name" value="ABC_TRANSPORTER_1"/>
    <property type="match status" value="1"/>
</dbReference>
<sequence>MTNQSEPVSSKVTYRRLLSYTFQHKGVFAFSVVSMMLVALTQPAFAALMQPMLDGGFVNQDPEVIKWLPVGIISIFLVRAVTSFCSDYGMSWIGRGVIQTMRAEMFYRLLILPNKYYDNTSTGETISRFTFDVEQLATAATTAITIMIKDGLMIISLIGWMFYISPKLATVFLVLGPVLALIVSIVSRRFRNISRRIQNSMGSITHVLEETVQAQRVVKIFGGHEYEQKRFDQNNNKNRQQNMKLMVSTSLSTSTLQFIVSFALAGIVHIAIQEGLEGKLTVGTFTAFIVSMSMLFQPLKRITNINATIQKGVAAAESVFKFLDTLPESDSGTYEPEKIKGEIIIEHLNFAYDNHPDKLVLNDINLQIKSGETVAFVGRSGSGKSTLVNLIPRLYDGYAGKILLDGESINHYKISNLRKHIAYVGQEIVLFNDTIEHNIAYGCSDVTLDEVVQAAKSANAFDFIERLPKGMQSLAGEKGVLLSGGQRQRLAIARALLKNSPVLIMDEATSALDTESEKFIQSALEVLTKNRTTLVVAHRLSTIQNADKIVVMDDGKIIETGTHKELIAKGGAYSALHNVQFSETENNSTE</sequence>
<reference evidence="14" key="1">
    <citation type="submission" date="2018-06" db="EMBL/GenBank/DDBJ databases">
        <authorList>
            <person name="Zhirakovskaya E."/>
        </authorList>
    </citation>
    <scope>NUCLEOTIDE SEQUENCE</scope>
</reference>
<evidence type="ECO:0000256" key="4">
    <source>
        <dbReference type="ARBA" id="ARBA00022692"/>
    </source>
</evidence>
<dbReference type="FunFam" id="3.40.50.300:FF:000218">
    <property type="entry name" value="Multidrug ABC transporter ATP-binding protein"/>
    <property type="match status" value="1"/>
</dbReference>
<feature type="transmembrane region" description="Helical" evidence="11">
    <location>
        <begin position="245"/>
        <end position="272"/>
    </location>
</feature>